<organism evidence="11 12">
    <name type="scientific">Aspergillus ellipticus CBS 707.79</name>
    <dbReference type="NCBI Taxonomy" id="1448320"/>
    <lineage>
        <taxon>Eukaryota</taxon>
        <taxon>Fungi</taxon>
        <taxon>Dikarya</taxon>
        <taxon>Ascomycota</taxon>
        <taxon>Pezizomycotina</taxon>
        <taxon>Eurotiomycetes</taxon>
        <taxon>Eurotiomycetidae</taxon>
        <taxon>Eurotiales</taxon>
        <taxon>Aspergillaceae</taxon>
        <taxon>Aspergillus</taxon>
        <taxon>Aspergillus subgen. Circumdati</taxon>
    </lineage>
</organism>
<evidence type="ECO:0000256" key="7">
    <source>
        <dbReference type="ARBA" id="ARBA00049197"/>
    </source>
</evidence>
<dbReference type="Pfam" id="PF03446">
    <property type="entry name" value="NAD_binding_2"/>
    <property type="match status" value="2"/>
</dbReference>
<dbReference type="GO" id="GO:0051287">
    <property type="term" value="F:NAD binding"/>
    <property type="evidence" value="ECO:0007669"/>
    <property type="project" value="InterPro"/>
</dbReference>
<dbReference type="VEuPathDB" id="FungiDB:BO71DRAFT_457686"/>
<dbReference type="STRING" id="1448320.A0A319D563"/>
<dbReference type="GO" id="GO:0050661">
    <property type="term" value="F:NADP binding"/>
    <property type="evidence" value="ECO:0007669"/>
    <property type="project" value="InterPro"/>
</dbReference>
<keyword evidence="4" id="KW-0101">Branched-chain amino acid catabolism</keyword>
<proteinExistence type="inferred from homology"/>
<dbReference type="InterPro" id="IPR008927">
    <property type="entry name" value="6-PGluconate_DH-like_C_sf"/>
</dbReference>
<evidence type="ECO:0000259" key="9">
    <source>
        <dbReference type="Pfam" id="PF03446"/>
    </source>
</evidence>
<dbReference type="InterPro" id="IPR029154">
    <property type="entry name" value="HIBADH-like_NADP-bd"/>
</dbReference>
<accession>A0A319D563</accession>
<dbReference type="InterPro" id="IPR013328">
    <property type="entry name" value="6PGD_dom2"/>
</dbReference>
<reference evidence="11 12" key="1">
    <citation type="submission" date="2018-02" db="EMBL/GenBank/DDBJ databases">
        <title>The genomes of Aspergillus section Nigri reveals drivers in fungal speciation.</title>
        <authorList>
            <consortium name="DOE Joint Genome Institute"/>
            <person name="Vesth T.C."/>
            <person name="Nybo J."/>
            <person name="Theobald S."/>
            <person name="Brandl J."/>
            <person name="Frisvad J.C."/>
            <person name="Nielsen K.F."/>
            <person name="Lyhne E.K."/>
            <person name="Kogle M.E."/>
            <person name="Kuo A."/>
            <person name="Riley R."/>
            <person name="Clum A."/>
            <person name="Nolan M."/>
            <person name="Lipzen A."/>
            <person name="Salamov A."/>
            <person name="Henrissat B."/>
            <person name="Wiebenga A."/>
            <person name="De vries R.P."/>
            <person name="Grigoriev I.V."/>
            <person name="Mortensen U.H."/>
            <person name="Andersen M.R."/>
            <person name="Baker S.E."/>
        </authorList>
    </citation>
    <scope>NUCLEOTIDE SEQUENCE [LARGE SCALE GENOMIC DNA]</scope>
    <source>
        <strain evidence="11 12">CBS 707.79</strain>
    </source>
</reference>
<dbReference type="Pfam" id="PF14833">
    <property type="entry name" value="NAD_binding_11"/>
    <property type="match status" value="1"/>
</dbReference>
<dbReference type="EMBL" id="KZ825920">
    <property type="protein sequence ID" value="PYH92319.1"/>
    <property type="molecule type" value="Genomic_DNA"/>
</dbReference>
<gene>
    <name evidence="11" type="ORF">BO71DRAFT_457686</name>
</gene>
<evidence type="ECO:0000256" key="2">
    <source>
        <dbReference type="ARBA" id="ARBA00006013"/>
    </source>
</evidence>
<dbReference type="GO" id="GO:0005739">
    <property type="term" value="C:mitochondrion"/>
    <property type="evidence" value="ECO:0007669"/>
    <property type="project" value="TreeGrafter"/>
</dbReference>
<name>A0A319D563_9EURO</name>
<comment type="catalytic activity">
    <reaction evidence="7">
        <text>3-hydroxy-2-methylpropanoate + NAD(+) = 2-methyl-3-oxopropanoate + NADH + H(+)</text>
        <dbReference type="Rhea" id="RHEA:17681"/>
        <dbReference type="ChEBI" id="CHEBI:11805"/>
        <dbReference type="ChEBI" id="CHEBI:15378"/>
        <dbReference type="ChEBI" id="CHEBI:57540"/>
        <dbReference type="ChEBI" id="CHEBI:57700"/>
        <dbReference type="ChEBI" id="CHEBI:57945"/>
        <dbReference type="EC" id="1.1.1.31"/>
    </reaction>
</comment>
<dbReference type="PIRSF" id="PIRSF000103">
    <property type="entry name" value="HIBADH"/>
    <property type="match status" value="1"/>
</dbReference>
<feature type="non-terminal residue" evidence="11">
    <location>
        <position position="249"/>
    </location>
</feature>
<dbReference type="GO" id="GO:0006574">
    <property type="term" value="P:L-valine catabolic process"/>
    <property type="evidence" value="ECO:0007669"/>
    <property type="project" value="TreeGrafter"/>
</dbReference>
<dbReference type="GO" id="GO:0008442">
    <property type="term" value="F:3-hydroxyisobutyrate dehydrogenase activity"/>
    <property type="evidence" value="ECO:0007669"/>
    <property type="project" value="UniProtKB-EC"/>
</dbReference>
<evidence type="ECO:0000259" key="10">
    <source>
        <dbReference type="Pfam" id="PF14833"/>
    </source>
</evidence>
<dbReference type="Gene3D" id="3.40.50.720">
    <property type="entry name" value="NAD(P)-binding Rossmann-like Domain"/>
    <property type="match status" value="2"/>
</dbReference>
<keyword evidence="5" id="KW-0560">Oxidoreductase</keyword>
<protein>
    <recommendedName>
        <fullName evidence="3">3-hydroxyisobutyrate dehydrogenase</fullName>
        <ecNumber evidence="3">1.1.1.31</ecNumber>
    </recommendedName>
</protein>
<evidence type="ECO:0000313" key="12">
    <source>
        <dbReference type="Proteomes" id="UP000247810"/>
    </source>
</evidence>
<dbReference type="InterPro" id="IPR036291">
    <property type="entry name" value="NAD(P)-bd_dom_sf"/>
</dbReference>
<evidence type="ECO:0000256" key="8">
    <source>
        <dbReference type="PIRSR" id="PIRSR000103-1"/>
    </source>
</evidence>
<dbReference type="EC" id="1.1.1.31" evidence="3"/>
<dbReference type="InterPro" id="IPR015815">
    <property type="entry name" value="HIBADH-related"/>
</dbReference>
<dbReference type="Proteomes" id="UP000247810">
    <property type="component" value="Unassembled WGS sequence"/>
</dbReference>
<keyword evidence="12" id="KW-1185">Reference proteome</keyword>
<comment type="similarity">
    <text evidence="2">Belongs to the HIBADH-related family. 3-hydroxyisobutyrate dehydrogenase subfamily.</text>
</comment>
<dbReference type="SUPFAM" id="SSF48179">
    <property type="entry name" value="6-phosphogluconate dehydrogenase C-terminal domain-like"/>
    <property type="match status" value="1"/>
</dbReference>
<dbReference type="SUPFAM" id="SSF51735">
    <property type="entry name" value="NAD(P)-binding Rossmann-fold domains"/>
    <property type="match status" value="1"/>
</dbReference>
<keyword evidence="6" id="KW-0520">NAD</keyword>
<dbReference type="PANTHER" id="PTHR22981">
    <property type="entry name" value="3-HYDROXYISOBUTYRATE DEHYDROGENASE-RELATED"/>
    <property type="match status" value="1"/>
</dbReference>
<feature type="domain" description="6-phosphogluconate dehydrogenase NADP-binding" evidence="9">
    <location>
        <begin position="9"/>
        <end position="55"/>
    </location>
</feature>
<evidence type="ECO:0000313" key="11">
    <source>
        <dbReference type="EMBL" id="PYH92319.1"/>
    </source>
</evidence>
<evidence type="ECO:0000256" key="5">
    <source>
        <dbReference type="ARBA" id="ARBA00023002"/>
    </source>
</evidence>
<sequence length="249" mass="25875">MSLSDFTSVGFIGLGAMGKHMASQLALKLPPNARLHIYDIARAPMEELTSKYPTTQITTTTTTTTTTDPTTKTTTFYDAPVSGGTLSAATGTIAFFLGCASTSPHLPQLTTLLHLMGSTVIPCGNPSAGLTAKLCNNYLSGLIAIGSSEALNMGIHTGLDPRVLSRVFAAGTAQNAICDRYNPCPGVVADAPSSQGYEGGLKVQLMKKDFGLAVGLAGRVGARLVLGEKGLETYQAVAEDPECSGRDSR</sequence>
<dbReference type="AlphaFoldDB" id="A0A319D563"/>
<feature type="active site" evidence="8">
    <location>
        <position position="133"/>
    </location>
</feature>
<evidence type="ECO:0000256" key="6">
    <source>
        <dbReference type="ARBA" id="ARBA00023027"/>
    </source>
</evidence>
<dbReference type="Gene3D" id="1.10.1040.10">
    <property type="entry name" value="N-(1-d-carboxylethyl)-l-norvaline Dehydrogenase, domain 2"/>
    <property type="match status" value="1"/>
</dbReference>
<comment type="pathway">
    <text evidence="1">Amino-acid degradation; L-valine degradation.</text>
</comment>
<evidence type="ECO:0000256" key="3">
    <source>
        <dbReference type="ARBA" id="ARBA00012991"/>
    </source>
</evidence>
<evidence type="ECO:0000256" key="1">
    <source>
        <dbReference type="ARBA" id="ARBA00005109"/>
    </source>
</evidence>
<dbReference type="PANTHER" id="PTHR22981:SF81">
    <property type="entry name" value="DEHYDROGENASE, PUTATIVE-RELATED"/>
    <property type="match status" value="1"/>
</dbReference>
<dbReference type="OrthoDB" id="21615at2759"/>
<dbReference type="FunFam" id="1.10.1040.10:FF:000006">
    <property type="entry name" value="3-hydroxyisobutyrate dehydrogenase"/>
    <property type="match status" value="1"/>
</dbReference>
<evidence type="ECO:0000256" key="4">
    <source>
        <dbReference type="ARBA" id="ARBA00022456"/>
    </source>
</evidence>
<feature type="domain" description="6-phosphogluconate dehydrogenase NADP-binding" evidence="9">
    <location>
        <begin position="56"/>
        <end position="123"/>
    </location>
</feature>
<feature type="domain" description="3-hydroxyisobutyrate dehydrogenase-like NAD-binding" evidence="10">
    <location>
        <begin position="128"/>
        <end position="239"/>
    </location>
</feature>
<dbReference type="InterPro" id="IPR006115">
    <property type="entry name" value="6PGDH_NADP-bd"/>
</dbReference>